<dbReference type="SMART" id="SM00239">
    <property type="entry name" value="C2"/>
    <property type="match status" value="3"/>
</dbReference>
<dbReference type="GO" id="GO:0046928">
    <property type="term" value="P:regulation of neurotransmitter secretion"/>
    <property type="evidence" value="ECO:0007669"/>
    <property type="project" value="TreeGrafter"/>
</dbReference>
<dbReference type="FunFam" id="2.60.40.150:FF:000076">
    <property type="entry name" value="multiple C2 and transmembrane domain-containing protein 2 isoform X1"/>
    <property type="match status" value="1"/>
</dbReference>
<dbReference type="FunFam" id="2.60.40.150:FF:000088">
    <property type="entry name" value="multiple C2 and transmembrane domain-containing protein 2 isoform X2"/>
    <property type="match status" value="1"/>
</dbReference>
<dbReference type="CDD" id="cd08377">
    <property type="entry name" value="C2C_MCTP_PRT"/>
    <property type="match status" value="1"/>
</dbReference>
<evidence type="ECO:0000313" key="15">
    <source>
        <dbReference type="EMBL" id="KAJ7311364.1"/>
    </source>
</evidence>
<dbReference type="GO" id="GO:0005509">
    <property type="term" value="F:calcium ion binding"/>
    <property type="evidence" value="ECO:0007669"/>
    <property type="project" value="UniProtKB-ARBA"/>
</dbReference>
<evidence type="ECO:0000256" key="12">
    <source>
        <dbReference type="ARBA" id="ARBA00074930"/>
    </source>
</evidence>
<gene>
    <name evidence="15" type="ORF">JRQ81_006982</name>
</gene>
<dbReference type="GO" id="GO:0030672">
    <property type="term" value="C:synaptic vesicle membrane"/>
    <property type="evidence" value="ECO:0007669"/>
    <property type="project" value="TreeGrafter"/>
</dbReference>
<dbReference type="InterPro" id="IPR000008">
    <property type="entry name" value="C2_dom"/>
</dbReference>
<dbReference type="PANTHER" id="PTHR45911">
    <property type="entry name" value="C2 DOMAIN-CONTAINING PROTEIN"/>
    <property type="match status" value="1"/>
</dbReference>
<evidence type="ECO:0000256" key="1">
    <source>
        <dbReference type="ARBA" id="ARBA00001913"/>
    </source>
</evidence>
<comment type="similarity">
    <text evidence="3">Belongs to the MCTP family.</text>
</comment>
<keyword evidence="6" id="KW-0479">Metal-binding</keyword>
<organism evidence="15 16">
    <name type="scientific">Phrynocephalus forsythii</name>
    <dbReference type="NCBI Taxonomy" id="171643"/>
    <lineage>
        <taxon>Eukaryota</taxon>
        <taxon>Metazoa</taxon>
        <taxon>Chordata</taxon>
        <taxon>Craniata</taxon>
        <taxon>Vertebrata</taxon>
        <taxon>Euteleostomi</taxon>
        <taxon>Lepidosauria</taxon>
        <taxon>Squamata</taxon>
        <taxon>Bifurcata</taxon>
        <taxon>Unidentata</taxon>
        <taxon>Episquamata</taxon>
        <taxon>Toxicofera</taxon>
        <taxon>Iguania</taxon>
        <taxon>Acrodonta</taxon>
        <taxon>Agamidae</taxon>
        <taxon>Agaminae</taxon>
        <taxon>Phrynocephalus</taxon>
    </lineage>
</organism>
<dbReference type="CDD" id="cd08376">
    <property type="entry name" value="C2B_MCTP_PRT"/>
    <property type="match status" value="1"/>
</dbReference>
<keyword evidence="5 13" id="KW-0812">Transmembrane</keyword>
<keyword evidence="10 13" id="KW-0472">Membrane</keyword>
<dbReference type="AlphaFoldDB" id="A0A9Q0XEX9"/>
<evidence type="ECO:0000256" key="8">
    <source>
        <dbReference type="ARBA" id="ARBA00022837"/>
    </source>
</evidence>
<keyword evidence="16" id="KW-1185">Reference proteome</keyword>
<dbReference type="EMBL" id="JAPFRF010000014">
    <property type="protein sequence ID" value="KAJ7311364.1"/>
    <property type="molecule type" value="Genomic_DNA"/>
</dbReference>
<dbReference type="InterPro" id="IPR035892">
    <property type="entry name" value="C2_domain_sf"/>
</dbReference>
<evidence type="ECO:0000256" key="6">
    <source>
        <dbReference type="ARBA" id="ARBA00022723"/>
    </source>
</evidence>
<comment type="cofactor">
    <cofactor evidence="1">
        <name>Ca(2+)</name>
        <dbReference type="ChEBI" id="CHEBI:29108"/>
    </cofactor>
</comment>
<dbReference type="PANTHER" id="PTHR45911:SF2">
    <property type="entry name" value="MULTIPLE C2 AND TRANSMEMBRANE DOMAIN-CONTAINING PROTEIN 2"/>
    <property type="match status" value="1"/>
</dbReference>
<feature type="domain" description="C2" evidence="14">
    <location>
        <begin position="120"/>
        <end position="235"/>
    </location>
</feature>
<dbReference type="Proteomes" id="UP001142489">
    <property type="component" value="Unassembled WGS sequence"/>
</dbReference>
<evidence type="ECO:0000256" key="7">
    <source>
        <dbReference type="ARBA" id="ARBA00022737"/>
    </source>
</evidence>
<evidence type="ECO:0000256" key="13">
    <source>
        <dbReference type="SAM" id="Phobius"/>
    </source>
</evidence>
<accession>A0A9Q0XEX9</accession>
<dbReference type="OrthoDB" id="5973539at2759"/>
<evidence type="ECO:0000256" key="5">
    <source>
        <dbReference type="ARBA" id="ARBA00022692"/>
    </source>
</evidence>
<feature type="transmembrane region" description="Helical" evidence="13">
    <location>
        <begin position="634"/>
        <end position="662"/>
    </location>
</feature>
<evidence type="ECO:0000256" key="4">
    <source>
        <dbReference type="ARBA" id="ARBA00022473"/>
    </source>
</evidence>
<evidence type="ECO:0000256" key="9">
    <source>
        <dbReference type="ARBA" id="ARBA00022989"/>
    </source>
</evidence>
<comment type="subcellular location">
    <subcellularLocation>
        <location evidence="2">Membrane</location>
        <topology evidence="2">Multi-pass membrane protein</topology>
    </subcellularLocation>
</comment>
<proteinExistence type="inferred from homology"/>
<keyword evidence="4" id="KW-0217">Developmental protein</keyword>
<evidence type="ECO:0000256" key="3">
    <source>
        <dbReference type="ARBA" id="ARBA00007923"/>
    </source>
</evidence>
<evidence type="ECO:0000256" key="11">
    <source>
        <dbReference type="ARBA" id="ARBA00053791"/>
    </source>
</evidence>
<evidence type="ECO:0000256" key="2">
    <source>
        <dbReference type="ARBA" id="ARBA00004141"/>
    </source>
</evidence>
<evidence type="ECO:0000256" key="10">
    <source>
        <dbReference type="ARBA" id="ARBA00023136"/>
    </source>
</evidence>
<keyword evidence="7" id="KW-0677">Repeat</keyword>
<protein>
    <recommendedName>
        <fullName evidence="12">Multiple C2 and transmembrane domain-containing protein 2</fullName>
    </recommendedName>
</protein>
<feature type="domain" description="C2" evidence="14">
    <location>
        <begin position="429"/>
        <end position="550"/>
    </location>
</feature>
<dbReference type="PROSITE" id="PS50004">
    <property type="entry name" value="C2"/>
    <property type="match status" value="3"/>
</dbReference>
<comment type="function">
    <text evidence="11">Might play a role in the development of cardiac outflow tract.</text>
</comment>
<sequence>MVEEETKYSCSKALSTYFPNDFDATDAFLPCDATLKQDEQECRWSQQETVHLEFGISNTEKVELSVPASDVRRNSSGDYFESLQRNSFSSDLTEDSLERSYGGLNLDSSCVSQIFEDPMLPEEGSDCLGKLPSSFAYLLTIHLKEGRNLVIRDRCGTSDPYVKFKMCGKTLYKSRVIYKNLNPVWDETVVLPIQSLEQKLYVKVYDRDLTSSDFMGSAVVMLDELELNRTCEKVLKLEDPNSLEDDMGVIVLELKLTVKQGDVKRNKWVNRRKRSTPKANFPRTSRLADALQKNQLWNGTVTIALLGGKNISAGGMTQIFVLLKMGEQKYKSKTLCKSANPQWREEFDFHYFSDRKDVLEIEIWGKDNKKHEEVLGMCKVEVSALPSQQRSHLEVPLEKPPGSLMMMITVTPCSGVSISDLCVCPLGDPNERKQIVQRYCMKNSFYNLSDIGFLQVKVLKAVSLLAADFSGKSDPFCVLELGNDRLQSYTIYKNLNPEWNQVFTFPIKDIHDILEVTVFDEDGDKPPDFLGKVAIPLLSIRNGQQCCYALKNKDLELRTKGMICLELDVLFNLVKASIRTFSPRQRRFLDDERKFSKKILSRNVDRVKRITMTIWNTIQFLRSCFLWESPVRSVIAFVVFVTTVWHFELYMVPLALLLLFAYNFSQITPEKVANTQDPQDCIILEDDEDEDDKECEKKGLIERIHMVQDIVITVQTILEEVASFAERIKNTFNWTVPFLSGLACLILAVAVMILYYIPLRYIILIWGINKFTKKLRNPYAIDNNELLDFLSRVPSDVQRVQHAELKPYSGSSPIRKKRSAL</sequence>
<dbReference type="FunFam" id="2.60.40.150:FF:000019">
    <property type="entry name" value="Multiple C2 and transmembrane domain-containing protein 2 isoform 1"/>
    <property type="match status" value="1"/>
</dbReference>
<dbReference type="Gene3D" id="2.60.40.150">
    <property type="entry name" value="C2 domain"/>
    <property type="match status" value="3"/>
</dbReference>
<feature type="transmembrane region" description="Helical" evidence="13">
    <location>
        <begin position="736"/>
        <end position="757"/>
    </location>
</feature>
<dbReference type="Pfam" id="PF00168">
    <property type="entry name" value="C2"/>
    <property type="match status" value="3"/>
</dbReference>
<evidence type="ECO:0000259" key="14">
    <source>
        <dbReference type="PROSITE" id="PS50004"/>
    </source>
</evidence>
<comment type="caution">
    <text evidence="15">The sequence shown here is derived from an EMBL/GenBank/DDBJ whole genome shotgun (WGS) entry which is preliminary data.</text>
</comment>
<reference evidence="15" key="1">
    <citation type="journal article" date="2023" name="DNA Res.">
        <title>Chromosome-level genome assembly of Phrynocephalus forsythii using third-generation DNA sequencing and Hi-C analysis.</title>
        <authorList>
            <person name="Qi Y."/>
            <person name="Zhao W."/>
            <person name="Zhao Y."/>
            <person name="Niu C."/>
            <person name="Cao S."/>
            <person name="Zhang Y."/>
        </authorList>
    </citation>
    <scope>NUCLEOTIDE SEQUENCE</scope>
    <source>
        <tissue evidence="15">Muscle</tissue>
    </source>
</reference>
<feature type="domain" description="C2" evidence="14">
    <location>
        <begin position="283"/>
        <end position="395"/>
    </location>
</feature>
<keyword evidence="8" id="KW-0106">Calcium</keyword>
<dbReference type="PRINTS" id="PR00360">
    <property type="entry name" value="C2DOMAIN"/>
</dbReference>
<name>A0A9Q0XEX9_9SAUR</name>
<dbReference type="CDD" id="cd04042">
    <property type="entry name" value="C2A_MCTP_PRT"/>
    <property type="match status" value="1"/>
</dbReference>
<keyword evidence="9 13" id="KW-1133">Transmembrane helix</keyword>
<evidence type="ECO:0000313" key="16">
    <source>
        <dbReference type="Proteomes" id="UP001142489"/>
    </source>
</evidence>
<dbReference type="SUPFAM" id="SSF49562">
    <property type="entry name" value="C2 domain (Calcium/lipid-binding domain, CaLB)"/>
    <property type="match status" value="3"/>
</dbReference>